<dbReference type="SUPFAM" id="SSF52540">
    <property type="entry name" value="P-loop containing nucleoside triphosphate hydrolases"/>
    <property type="match status" value="1"/>
</dbReference>
<dbReference type="GO" id="GO:0003677">
    <property type="term" value="F:DNA binding"/>
    <property type="evidence" value="ECO:0007669"/>
    <property type="project" value="UniProtKB-KW"/>
</dbReference>
<dbReference type="EMBL" id="JARKIB010000160">
    <property type="protein sequence ID" value="KAJ7730346.1"/>
    <property type="molecule type" value="Genomic_DNA"/>
</dbReference>
<gene>
    <name evidence="8" type="ORF">B0H16DRAFT_1329938</name>
</gene>
<keyword evidence="6" id="KW-1133">Transmembrane helix</keyword>
<evidence type="ECO:0000256" key="3">
    <source>
        <dbReference type="ARBA" id="ARBA00023235"/>
    </source>
</evidence>
<comment type="catalytic activity">
    <reaction evidence="4">
        <text>Couples ATP hydrolysis with the unwinding of duplex DNA by translocating in the 3'-5' direction.</text>
        <dbReference type="EC" id="5.6.2.4"/>
    </reaction>
</comment>
<dbReference type="GO" id="GO:0009378">
    <property type="term" value="F:four-way junction helicase activity"/>
    <property type="evidence" value="ECO:0007669"/>
    <property type="project" value="TreeGrafter"/>
</dbReference>
<evidence type="ECO:0000259" key="7">
    <source>
        <dbReference type="PROSITE" id="PS51192"/>
    </source>
</evidence>
<evidence type="ECO:0000313" key="9">
    <source>
        <dbReference type="Proteomes" id="UP001215598"/>
    </source>
</evidence>
<accession>A0AAD7MRU3</accession>
<dbReference type="Proteomes" id="UP001215598">
    <property type="component" value="Unassembled WGS sequence"/>
</dbReference>
<evidence type="ECO:0000256" key="1">
    <source>
        <dbReference type="ARBA" id="ARBA00005446"/>
    </source>
</evidence>
<feature type="transmembrane region" description="Helical" evidence="6">
    <location>
        <begin position="20"/>
        <end position="37"/>
    </location>
</feature>
<comment type="caution">
    <text evidence="8">The sequence shown here is derived from an EMBL/GenBank/DDBJ whole genome shotgun (WGS) entry which is preliminary data.</text>
</comment>
<dbReference type="EC" id="5.6.2.4" evidence="5"/>
<dbReference type="InterPro" id="IPR027417">
    <property type="entry name" value="P-loop_NTPase"/>
</dbReference>
<keyword evidence="2" id="KW-0238">DNA-binding</keyword>
<evidence type="ECO:0000313" key="8">
    <source>
        <dbReference type="EMBL" id="KAJ7730346.1"/>
    </source>
</evidence>
<evidence type="ECO:0000256" key="2">
    <source>
        <dbReference type="ARBA" id="ARBA00023125"/>
    </source>
</evidence>
<dbReference type="InterPro" id="IPR014001">
    <property type="entry name" value="Helicase_ATP-bd"/>
</dbReference>
<reference evidence="8" key="1">
    <citation type="submission" date="2023-03" db="EMBL/GenBank/DDBJ databases">
        <title>Massive genome expansion in bonnet fungi (Mycena s.s.) driven by repeated elements and novel gene families across ecological guilds.</title>
        <authorList>
            <consortium name="Lawrence Berkeley National Laboratory"/>
            <person name="Harder C.B."/>
            <person name="Miyauchi S."/>
            <person name="Viragh M."/>
            <person name="Kuo A."/>
            <person name="Thoen E."/>
            <person name="Andreopoulos B."/>
            <person name="Lu D."/>
            <person name="Skrede I."/>
            <person name="Drula E."/>
            <person name="Henrissat B."/>
            <person name="Morin E."/>
            <person name="Kohler A."/>
            <person name="Barry K."/>
            <person name="LaButti K."/>
            <person name="Morin E."/>
            <person name="Salamov A."/>
            <person name="Lipzen A."/>
            <person name="Mereny Z."/>
            <person name="Hegedus B."/>
            <person name="Baldrian P."/>
            <person name="Stursova M."/>
            <person name="Weitz H."/>
            <person name="Taylor A."/>
            <person name="Grigoriev I.V."/>
            <person name="Nagy L.G."/>
            <person name="Martin F."/>
            <person name="Kauserud H."/>
        </authorList>
    </citation>
    <scope>NUCLEOTIDE SEQUENCE</scope>
    <source>
        <strain evidence="8">CBHHK182m</strain>
    </source>
</reference>
<organism evidence="8 9">
    <name type="scientific">Mycena metata</name>
    <dbReference type="NCBI Taxonomy" id="1033252"/>
    <lineage>
        <taxon>Eukaryota</taxon>
        <taxon>Fungi</taxon>
        <taxon>Dikarya</taxon>
        <taxon>Basidiomycota</taxon>
        <taxon>Agaricomycotina</taxon>
        <taxon>Agaricomycetes</taxon>
        <taxon>Agaricomycetidae</taxon>
        <taxon>Agaricales</taxon>
        <taxon>Marasmiineae</taxon>
        <taxon>Mycenaceae</taxon>
        <taxon>Mycena</taxon>
    </lineage>
</organism>
<dbReference type="GO" id="GO:0005524">
    <property type="term" value="F:ATP binding"/>
    <property type="evidence" value="ECO:0007669"/>
    <property type="project" value="InterPro"/>
</dbReference>
<dbReference type="InterPro" id="IPR011545">
    <property type="entry name" value="DEAD/DEAH_box_helicase_dom"/>
</dbReference>
<dbReference type="Pfam" id="PF00270">
    <property type="entry name" value="DEAD"/>
    <property type="match status" value="1"/>
</dbReference>
<feature type="domain" description="Helicase ATP-binding" evidence="7">
    <location>
        <begin position="1"/>
        <end position="190"/>
    </location>
</feature>
<dbReference type="GO" id="GO:0000724">
    <property type="term" value="P:double-strand break repair via homologous recombination"/>
    <property type="evidence" value="ECO:0007669"/>
    <property type="project" value="TreeGrafter"/>
</dbReference>
<dbReference type="Gene3D" id="3.40.50.300">
    <property type="entry name" value="P-loop containing nucleotide triphosphate hydrolases"/>
    <property type="match status" value="1"/>
</dbReference>
<dbReference type="GO" id="GO:0043138">
    <property type="term" value="F:3'-5' DNA helicase activity"/>
    <property type="evidence" value="ECO:0007669"/>
    <property type="project" value="UniProtKB-EC"/>
</dbReference>
<keyword evidence="6" id="KW-0812">Transmembrane</keyword>
<sequence length="256" mass="28574">ILDKIYLVAVTPTGSGKTGFLFLSLLVMIAIAAKPSLCPYITFPKDPAIVVVCPTNSIEQQMAENMGKLGISALMINADTVISARLGGEDLWIQAREGVSMLIPGPEQLISRGFQELLKCETLYDRVCALGVDEIHLLLLWGLAFRKVFTQIAFMRARFRTGIPMIGLTVTLLSDPKVADAIFNLLRYITQHEFYLLRRSNARHDIQILFRTLVSGIDGLHFPEIAWVLKNNDKTLIFGATISLVFRLKIHRVYVG</sequence>
<dbReference type="PROSITE" id="PS51192">
    <property type="entry name" value="HELICASE_ATP_BIND_1"/>
    <property type="match status" value="1"/>
</dbReference>
<name>A0AAD7MRU3_9AGAR</name>
<protein>
    <recommendedName>
        <fullName evidence="5">DNA 3'-5' helicase</fullName>
        <ecNumber evidence="5">5.6.2.4</ecNumber>
    </recommendedName>
</protein>
<feature type="non-terminal residue" evidence="8">
    <location>
        <position position="256"/>
    </location>
</feature>
<dbReference type="AlphaFoldDB" id="A0AAD7MRU3"/>
<dbReference type="PANTHER" id="PTHR13710">
    <property type="entry name" value="DNA HELICASE RECQ FAMILY MEMBER"/>
    <property type="match status" value="1"/>
</dbReference>
<proteinExistence type="inferred from homology"/>
<evidence type="ECO:0000256" key="6">
    <source>
        <dbReference type="SAM" id="Phobius"/>
    </source>
</evidence>
<dbReference type="PANTHER" id="PTHR13710:SF105">
    <property type="entry name" value="ATP-DEPENDENT DNA HELICASE Q1"/>
    <property type="match status" value="1"/>
</dbReference>
<keyword evidence="6" id="KW-0472">Membrane</keyword>
<comment type="similarity">
    <text evidence="1">Belongs to the helicase family. RecQ subfamily.</text>
</comment>
<dbReference type="GO" id="GO:0005694">
    <property type="term" value="C:chromosome"/>
    <property type="evidence" value="ECO:0007669"/>
    <property type="project" value="TreeGrafter"/>
</dbReference>
<dbReference type="GO" id="GO:0005737">
    <property type="term" value="C:cytoplasm"/>
    <property type="evidence" value="ECO:0007669"/>
    <property type="project" value="TreeGrafter"/>
</dbReference>
<keyword evidence="9" id="KW-1185">Reference proteome</keyword>
<evidence type="ECO:0000256" key="5">
    <source>
        <dbReference type="ARBA" id="ARBA00034808"/>
    </source>
</evidence>
<evidence type="ECO:0000256" key="4">
    <source>
        <dbReference type="ARBA" id="ARBA00034617"/>
    </source>
</evidence>
<keyword evidence="3" id="KW-0413">Isomerase</keyword>